<dbReference type="InterPro" id="IPR038085">
    <property type="entry name" value="Rnp2-like_sf"/>
</dbReference>
<dbReference type="OrthoDB" id="7481291at2759"/>
<dbReference type="GO" id="GO:0030681">
    <property type="term" value="C:multimeric ribonuclease P complex"/>
    <property type="evidence" value="ECO:0007669"/>
    <property type="project" value="TreeGrafter"/>
</dbReference>
<dbReference type="PANTHER" id="PTHR15441:SF1">
    <property type="entry name" value="RIBONUCLEASE P PROTEIN SUBUNIT P14"/>
    <property type="match status" value="1"/>
</dbReference>
<dbReference type="GO" id="GO:0001682">
    <property type="term" value="P:tRNA 5'-leader removal"/>
    <property type="evidence" value="ECO:0007669"/>
    <property type="project" value="InterPro"/>
</dbReference>
<keyword evidence="2" id="KW-0819">tRNA processing</keyword>
<comment type="similarity">
    <text evidence="1">Belongs to the eukaryotic/archaeal RNase P protein component 2 family.</text>
</comment>
<dbReference type="Gene3D" id="3.30.70.3250">
    <property type="entry name" value="Ribonuclease P, Pop5 subunit"/>
    <property type="match status" value="1"/>
</dbReference>
<name>A0A9J6BMP8_POLVA</name>
<dbReference type="Proteomes" id="UP001107558">
    <property type="component" value="Chromosome 3"/>
</dbReference>
<dbReference type="AlphaFoldDB" id="A0A9J6BMP8"/>
<dbReference type="GO" id="GO:0033204">
    <property type="term" value="F:ribonuclease P RNA binding"/>
    <property type="evidence" value="ECO:0007669"/>
    <property type="project" value="TreeGrafter"/>
</dbReference>
<dbReference type="Pfam" id="PF01900">
    <property type="entry name" value="RNase_P_Rpp14"/>
    <property type="match status" value="1"/>
</dbReference>
<keyword evidence="4" id="KW-1185">Reference proteome</keyword>
<evidence type="ECO:0000256" key="1">
    <source>
        <dbReference type="ARBA" id="ARBA00010800"/>
    </source>
</evidence>
<organism evidence="3 4">
    <name type="scientific">Polypedilum vanderplanki</name>
    <name type="common">Sleeping chironomid midge</name>
    <dbReference type="NCBI Taxonomy" id="319348"/>
    <lineage>
        <taxon>Eukaryota</taxon>
        <taxon>Metazoa</taxon>
        <taxon>Ecdysozoa</taxon>
        <taxon>Arthropoda</taxon>
        <taxon>Hexapoda</taxon>
        <taxon>Insecta</taxon>
        <taxon>Pterygota</taxon>
        <taxon>Neoptera</taxon>
        <taxon>Endopterygota</taxon>
        <taxon>Diptera</taxon>
        <taxon>Nematocera</taxon>
        <taxon>Chironomoidea</taxon>
        <taxon>Chironomidae</taxon>
        <taxon>Chironominae</taxon>
        <taxon>Polypedilum</taxon>
        <taxon>Polypedilum</taxon>
    </lineage>
</organism>
<dbReference type="EMBL" id="JADBJN010000003">
    <property type="protein sequence ID" value="KAG5670992.1"/>
    <property type="molecule type" value="Genomic_DNA"/>
</dbReference>
<dbReference type="SUPFAM" id="SSF160350">
    <property type="entry name" value="Rnp2-like"/>
    <property type="match status" value="1"/>
</dbReference>
<comment type="caution">
    <text evidence="3">The sequence shown here is derived from an EMBL/GenBank/DDBJ whole genome shotgun (WGS) entry which is preliminary data.</text>
</comment>
<evidence type="ECO:0000313" key="3">
    <source>
        <dbReference type="EMBL" id="KAG5670992.1"/>
    </source>
</evidence>
<reference evidence="3" key="1">
    <citation type="submission" date="2021-03" db="EMBL/GenBank/DDBJ databases">
        <title>Chromosome level genome of the anhydrobiotic midge Polypedilum vanderplanki.</title>
        <authorList>
            <person name="Yoshida Y."/>
            <person name="Kikawada T."/>
            <person name="Gusev O."/>
        </authorList>
    </citation>
    <scope>NUCLEOTIDE SEQUENCE</scope>
    <source>
        <strain evidence="3">NIAS01</strain>
        <tissue evidence="3">Whole body or cell culture</tissue>
    </source>
</reference>
<dbReference type="PANTHER" id="PTHR15441">
    <property type="entry name" value="RIBONUCLEASE P PROTEIN SUBUNIT P14"/>
    <property type="match status" value="1"/>
</dbReference>
<evidence type="ECO:0000313" key="4">
    <source>
        <dbReference type="Proteomes" id="UP001107558"/>
    </source>
</evidence>
<proteinExistence type="inferred from homology"/>
<dbReference type="GO" id="GO:0005730">
    <property type="term" value="C:nucleolus"/>
    <property type="evidence" value="ECO:0007669"/>
    <property type="project" value="TreeGrafter"/>
</dbReference>
<protein>
    <submittedName>
        <fullName evidence="3">Uncharacterized protein</fullName>
    </submittedName>
</protein>
<gene>
    <name evidence="3" type="ORF">PVAND_001217</name>
</gene>
<evidence type="ECO:0000256" key="2">
    <source>
        <dbReference type="ARBA" id="ARBA00022694"/>
    </source>
</evidence>
<sequence length="107" mass="12117">MSDYCYIDFSIKLKSDQIDDLSCVFIKGAIIKSLLQIFGEIGGNTEFDLLKFDEHRRKGIIRVPADFSIKLRIALTLISEFQGVSAIFQVHKATNTLPALIDTFIEF</sequence>
<dbReference type="InterPro" id="IPR002759">
    <property type="entry name" value="Pop5/Rpp14/Rnp2-like"/>
</dbReference>
<accession>A0A9J6BMP8</accession>